<keyword evidence="3" id="KW-1185">Reference proteome</keyword>
<feature type="transmembrane region" description="Helical" evidence="1">
    <location>
        <begin position="647"/>
        <end position="668"/>
    </location>
</feature>
<accession>C7NGI1</accession>
<feature type="transmembrane region" description="Helical" evidence="1">
    <location>
        <begin position="376"/>
        <end position="394"/>
    </location>
</feature>
<keyword evidence="1" id="KW-0812">Transmembrane</keyword>
<feature type="transmembrane region" description="Helical" evidence="1">
    <location>
        <begin position="400"/>
        <end position="423"/>
    </location>
</feature>
<evidence type="ECO:0000313" key="3">
    <source>
        <dbReference type="Proteomes" id="UP000006666"/>
    </source>
</evidence>
<feature type="transmembrane region" description="Helical" evidence="1">
    <location>
        <begin position="294"/>
        <end position="316"/>
    </location>
</feature>
<gene>
    <name evidence="2" type="ordered locus">Ksed_10440</name>
</gene>
<dbReference type="AlphaFoldDB" id="C7NGI1"/>
<feature type="transmembrane region" description="Helical" evidence="1">
    <location>
        <begin position="733"/>
        <end position="756"/>
    </location>
</feature>
<reference evidence="2 3" key="1">
    <citation type="journal article" date="2009" name="Stand. Genomic Sci.">
        <title>Complete genome sequence of Kytococcus sedentarius type strain (541).</title>
        <authorList>
            <person name="Sims D."/>
            <person name="Brettin T."/>
            <person name="Detter J.C."/>
            <person name="Han C."/>
            <person name="Lapidus A."/>
            <person name="Copeland A."/>
            <person name="Glavina Del Rio T."/>
            <person name="Nolan M."/>
            <person name="Chen F."/>
            <person name="Lucas S."/>
            <person name="Tice H."/>
            <person name="Cheng J.F."/>
            <person name="Bruce D."/>
            <person name="Goodwin L."/>
            <person name="Pitluck S."/>
            <person name="Ovchinnikova G."/>
            <person name="Pati A."/>
            <person name="Ivanova N."/>
            <person name="Mavrommatis K."/>
            <person name="Chen A."/>
            <person name="Palaniappan K."/>
            <person name="D'haeseleer P."/>
            <person name="Chain P."/>
            <person name="Bristow J."/>
            <person name="Eisen J.A."/>
            <person name="Markowitz V."/>
            <person name="Hugenholtz P."/>
            <person name="Schneider S."/>
            <person name="Goker M."/>
            <person name="Pukall R."/>
            <person name="Kyrpides N.C."/>
            <person name="Klenk H.P."/>
        </authorList>
    </citation>
    <scope>NUCLEOTIDE SEQUENCE [LARGE SCALE GENOMIC DNA]</scope>
    <source>
        <strain evidence="3">ATCC 14392 / DSM 20547 / JCM 11482 / CCUG 33030 / NBRC 15357 / NCTC 11040 / CCM 314 / 541</strain>
    </source>
</reference>
<proteinExistence type="predicted"/>
<dbReference type="HOGENOM" id="CLU_016840_0_0_11"/>
<dbReference type="Proteomes" id="UP000006666">
    <property type="component" value="Chromosome"/>
</dbReference>
<protein>
    <submittedName>
        <fullName evidence="2">Uncharacterized protein</fullName>
    </submittedName>
</protein>
<feature type="transmembrane region" description="Helical" evidence="1">
    <location>
        <begin position="444"/>
        <end position="470"/>
    </location>
</feature>
<keyword evidence="1" id="KW-1133">Transmembrane helix</keyword>
<sequence>MKGSVSTLVPLFLRTRSFRLAMLPLLVAAALGWTSYLSLESRHLSPEQQVVSVLGGSDGGTTMAAPVPPGRSPADTGGLFDGVEVDAVRLLASLEVQTTAGSKGLSYYEQPLPNPSVAGDLELASGRWPTRPGEVAVSEATGLRVGSELRPVHGELKLTVVGVVSSVWASSQEVVHGAPGTWRTWQISPAAVERAGITSYREVYWSSPDPAAAASRLDREVETGGLDPSYTAEEIRAKASSFSAKAWMERRLPAVLAVWLGALMTGALMLRALRRTTVPLRRVGLPTRDLHRAAVLAALCAATAVLAGAWLGSLAATAAMRRFLLAGDRPLPPFQWWGSPIGVGVLTGLAVVGLLTALPTGARPRPASRRALPPRVMAVAGAVLCVLAIVGAFQGRGYTAILLTMLASCLGTALIAGAAMSLLPSHGAVGPGLLARRLVNRQAGGLTGLVVVVALLSSIVGSTFAVAAGLTAHLNASSSTGMPPGLVAFKGTAPGQPPDGELHAQFQQDMGLGDPVVVWYADQPTEDGDYESWWAVRDVADAEAIFGELTGEQEHALASPRGLPLTTEPGGTETALVVHEDLKYLQSLRRGEPGRPARVDTLWVHSGLTPAQDRQAARWAEENSVNPVMVWPTSVTDPIPISMGVQLSATAFTLLALLVCAVGMRGLVRSLVPLLAGLKASGLGARWLRSAVLQVSLLVGSMATLGGLAGILLSLFTINPLVNNTIVVGSLPWVALALVAVGGLLGSLLGGAAASWRVRAGERRA</sequence>
<feature type="transmembrane region" description="Helical" evidence="1">
    <location>
        <begin position="20"/>
        <end position="39"/>
    </location>
</feature>
<feature type="transmembrane region" description="Helical" evidence="1">
    <location>
        <begin position="336"/>
        <end position="355"/>
    </location>
</feature>
<dbReference type="eggNOG" id="ENOG5032W9Y">
    <property type="taxonomic scope" value="Bacteria"/>
</dbReference>
<dbReference type="STRING" id="478801.Ksed_10440"/>
<feature type="transmembrane region" description="Helical" evidence="1">
    <location>
        <begin position="252"/>
        <end position="273"/>
    </location>
</feature>
<dbReference type="KEGG" id="kse:Ksed_10440"/>
<keyword evidence="1" id="KW-0472">Membrane</keyword>
<organism evidence="2 3">
    <name type="scientific">Kytococcus sedentarius (strain ATCC 14392 / DSM 20547 / JCM 11482 / CCUG 33030 / NBRC 15357 / NCTC 11040 / CCM 314 / 541)</name>
    <name type="common">Micrococcus sedentarius</name>
    <dbReference type="NCBI Taxonomy" id="478801"/>
    <lineage>
        <taxon>Bacteria</taxon>
        <taxon>Bacillati</taxon>
        <taxon>Actinomycetota</taxon>
        <taxon>Actinomycetes</taxon>
        <taxon>Micrococcales</taxon>
        <taxon>Kytococcaceae</taxon>
        <taxon>Kytococcus</taxon>
    </lineage>
</organism>
<evidence type="ECO:0000256" key="1">
    <source>
        <dbReference type="SAM" id="Phobius"/>
    </source>
</evidence>
<dbReference type="EMBL" id="CP001686">
    <property type="protein sequence ID" value="ACV06089.1"/>
    <property type="molecule type" value="Genomic_DNA"/>
</dbReference>
<name>C7NGI1_KYTSD</name>
<feature type="transmembrane region" description="Helical" evidence="1">
    <location>
        <begin position="688"/>
        <end position="713"/>
    </location>
</feature>
<evidence type="ECO:0000313" key="2">
    <source>
        <dbReference type="EMBL" id="ACV06089.1"/>
    </source>
</evidence>